<name>A0A5B0R346_PUCGR</name>
<feature type="compositionally biased region" description="Polar residues" evidence="1">
    <location>
        <begin position="69"/>
        <end position="81"/>
    </location>
</feature>
<evidence type="ECO:0000256" key="1">
    <source>
        <dbReference type="SAM" id="MobiDB-lite"/>
    </source>
</evidence>
<dbReference type="Proteomes" id="UP000325313">
    <property type="component" value="Unassembled WGS sequence"/>
</dbReference>
<keyword evidence="6" id="KW-1185">Reference proteome</keyword>
<reference evidence="6 7" key="1">
    <citation type="submission" date="2019-05" db="EMBL/GenBank/DDBJ databases">
        <title>Emergence of the Ug99 lineage of the wheat stem rust pathogen through somatic hybridization.</title>
        <authorList>
            <person name="Li F."/>
            <person name="Upadhyaya N.M."/>
            <person name="Sperschneider J."/>
            <person name="Matny O."/>
            <person name="Nguyen-Phuc H."/>
            <person name="Mago R."/>
            <person name="Raley C."/>
            <person name="Miller M.E."/>
            <person name="Silverstein K.A.T."/>
            <person name="Henningsen E."/>
            <person name="Hirsch C.D."/>
            <person name="Visser B."/>
            <person name="Pretorius Z.A."/>
            <person name="Steffenson B.J."/>
            <person name="Schwessinger B."/>
            <person name="Dodds P.N."/>
            <person name="Figueroa M."/>
        </authorList>
    </citation>
    <scope>NUCLEOTIDE SEQUENCE [LARGE SCALE GENOMIC DNA]</scope>
    <source>
        <strain evidence="5">21-0</strain>
        <strain evidence="4 7">Ug99</strain>
    </source>
</reference>
<evidence type="ECO:0000256" key="2">
    <source>
        <dbReference type="SAM" id="Phobius"/>
    </source>
</evidence>
<keyword evidence="2" id="KW-0812">Transmembrane</keyword>
<keyword evidence="2" id="KW-1133">Transmembrane helix</keyword>
<dbReference type="EMBL" id="VDEP01000273">
    <property type="protein sequence ID" value="KAA1114186.1"/>
    <property type="molecule type" value="Genomic_DNA"/>
</dbReference>
<evidence type="ECO:0000313" key="3">
    <source>
        <dbReference type="EMBL" id="KAA1084664.1"/>
    </source>
</evidence>
<evidence type="ECO:0000313" key="5">
    <source>
        <dbReference type="EMBL" id="KAA1120091.1"/>
    </source>
</evidence>
<dbReference type="Proteomes" id="UP000324748">
    <property type="component" value="Unassembled WGS sequence"/>
</dbReference>
<protein>
    <submittedName>
        <fullName evidence="5">Uncharacterized protein</fullName>
    </submittedName>
</protein>
<sequence length="360" mass="39932">MLMIQCSQLHYILIFVLFSGKIRKSAQCRTGLQADRLSGEFKGKSAVQDEAQNPSPRLKSYYHQIQTNQESQNVNEYSSPVSKAEEASSVEVPPNTPPSSKNDTFEQPPKDPSEIIPSSTSLISPKVATPHHDVKPKVAEISPTPSSESLSKPHVGYGKQQSMIITRDLLIAISVLALSMLSLGIIWFALIVFQPMIRSSRMRLKPRSWFKKNTKPNDPPQWWTQFPINSQLSEAEALSITRNFTGGANAGRSQFGSTSEMVAAFTPRKVSWNMHTGLTEQVEVLEDPESQWKPDNAPSGENPIPHSRLETWLRGTDEMRGKLFLATSVFQKDPSLCLTKESALMRGLPSLGPSDSASRL</sequence>
<accession>A0A5B0R346</accession>
<evidence type="ECO:0000313" key="6">
    <source>
        <dbReference type="Proteomes" id="UP000324748"/>
    </source>
</evidence>
<dbReference type="OrthoDB" id="2496479at2759"/>
<feature type="region of interest" description="Disordered" evidence="1">
    <location>
        <begin position="69"/>
        <end position="154"/>
    </location>
</feature>
<dbReference type="EMBL" id="VSWC01000001">
    <property type="protein sequence ID" value="KAA1120091.1"/>
    <property type="molecule type" value="Genomic_DNA"/>
</dbReference>
<comment type="caution">
    <text evidence="5">The sequence shown here is derived from an EMBL/GenBank/DDBJ whole genome shotgun (WGS) entry which is preliminary data.</text>
</comment>
<gene>
    <name evidence="3" type="ORF">PGT21_033782</name>
    <name evidence="5" type="ORF">PGT21_037140</name>
    <name evidence="4" type="ORF">PGTUg99_027532</name>
</gene>
<evidence type="ECO:0000313" key="4">
    <source>
        <dbReference type="EMBL" id="KAA1114186.1"/>
    </source>
</evidence>
<proteinExistence type="predicted"/>
<evidence type="ECO:0000313" key="7">
    <source>
        <dbReference type="Proteomes" id="UP000325313"/>
    </source>
</evidence>
<dbReference type="AlphaFoldDB" id="A0A5B0R346"/>
<organism evidence="5 6">
    <name type="scientific">Puccinia graminis f. sp. tritici</name>
    <dbReference type="NCBI Taxonomy" id="56615"/>
    <lineage>
        <taxon>Eukaryota</taxon>
        <taxon>Fungi</taxon>
        <taxon>Dikarya</taxon>
        <taxon>Basidiomycota</taxon>
        <taxon>Pucciniomycotina</taxon>
        <taxon>Pucciniomycetes</taxon>
        <taxon>Pucciniales</taxon>
        <taxon>Pucciniaceae</taxon>
        <taxon>Puccinia</taxon>
    </lineage>
</organism>
<keyword evidence="2" id="KW-0472">Membrane</keyword>
<feature type="transmembrane region" description="Helical" evidence="2">
    <location>
        <begin position="169"/>
        <end position="193"/>
    </location>
</feature>
<dbReference type="EMBL" id="VSWC01000118">
    <property type="protein sequence ID" value="KAA1084664.1"/>
    <property type="molecule type" value="Genomic_DNA"/>
</dbReference>